<dbReference type="EC" id="2.7.1.59" evidence="2"/>
<proteinExistence type="inferred from homology"/>
<comment type="similarity">
    <text evidence="1">Belongs to the eukaryotic-type N-acetylglucosamine kinase family.</text>
</comment>
<sequence>MSLYMFGGSSLAEVTFGRFRKAPKRAPIPLSTDTHKVDVYIDVFDSSGSANVVEASGATHSNAVLLNSSGQIIGKSIGPSTNHYCIGMSECRKRIDDMINDAKKEAGLSLDTPIDALGLSLSGCEQEASNKEIVNGLFEKYPNLSRKYVIASDTDGSVAAISNKGGVVCIAGTGSNTVLINPDGNKVQCGGWGHILGDEGSAWKIAHTAIKYCFDQLDNFSTSPHPIDRIWDETKAYFQMETQADLLNAFYLNFDKAMIAKLCKRISELADEGDELSKKIFRDAGRDLAKMISAVIGKASNELTEREGGIQILCVGSVWLSWKLLKPGFIGYLNDNTSVTELTLGKLTTSSAVGAALMASDKLNIPINRDYSKNYEVFYIYQKAEK</sequence>
<dbReference type="PANTHER" id="PTHR12862">
    <property type="entry name" value="BADF TYPE ATPASE DOMAIN-CONTAINING PROTEIN"/>
    <property type="match status" value="1"/>
</dbReference>
<evidence type="ECO:0000313" key="7">
    <source>
        <dbReference type="Proteomes" id="UP001154078"/>
    </source>
</evidence>
<gene>
    <name evidence="6" type="ORF">MELIAE_LOCUS6709</name>
</gene>
<evidence type="ECO:0000259" key="5">
    <source>
        <dbReference type="Pfam" id="PF01869"/>
    </source>
</evidence>
<dbReference type="AlphaFoldDB" id="A0A9P0B5C0"/>
<keyword evidence="7" id="KW-1185">Reference proteome</keyword>
<evidence type="ECO:0000313" key="6">
    <source>
        <dbReference type="EMBL" id="CAH0555307.1"/>
    </source>
</evidence>
<dbReference type="InterPro" id="IPR039758">
    <property type="entry name" value="NAGK-like"/>
</dbReference>
<evidence type="ECO:0000256" key="3">
    <source>
        <dbReference type="ARBA" id="ARBA00014974"/>
    </source>
</evidence>
<dbReference type="OrthoDB" id="311172at2759"/>
<dbReference type="Gene3D" id="3.30.420.40">
    <property type="match status" value="1"/>
</dbReference>
<evidence type="ECO:0000256" key="2">
    <source>
        <dbReference type="ARBA" id="ARBA00012122"/>
    </source>
</evidence>
<dbReference type="GO" id="GO:0045127">
    <property type="term" value="F:N-acetylglucosamine kinase activity"/>
    <property type="evidence" value="ECO:0007669"/>
    <property type="project" value="UniProtKB-EC"/>
</dbReference>
<dbReference type="CDD" id="cd24078">
    <property type="entry name" value="ASKHA_NBD_NAGK_meta"/>
    <property type="match status" value="1"/>
</dbReference>
<reference evidence="6" key="1">
    <citation type="submission" date="2021-12" db="EMBL/GenBank/DDBJ databases">
        <authorList>
            <person name="King R."/>
        </authorList>
    </citation>
    <scope>NUCLEOTIDE SEQUENCE</scope>
</reference>
<dbReference type="InterPro" id="IPR043129">
    <property type="entry name" value="ATPase_NBD"/>
</dbReference>
<dbReference type="PANTHER" id="PTHR12862:SF0">
    <property type="entry name" value="N-ACETYL-D-GLUCOSAMINE KINASE"/>
    <property type="match status" value="1"/>
</dbReference>
<feature type="domain" description="ATPase BadF/BadG/BcrA/BcrD type" evidence="5">
    <location>
        <begin position="56"/>
        <end position="359"/>
    </location>
</feature>
<organism evidence="6 7">
    <name type="scientific">Brassicogethes aeneus</name>
    <name type="common">Rape pollen beetle</name>
    <name type="synonym">Meligethes aeneus</name>
    <dbReference type="NCBI Taxonomy" id="1431903"/>
    <lineage>
        <taxon>Eukaryota</taxon>
        <taxon>Metazoa</taxon>
        <taxon>Ecdysozoa</taxon>
        <taxon>Arthropoda</taxon>
        <taxon>Hexapoda</taxon>
        <taxon>Insecta</taxon>
        <taxon>Pterygota</taxon>
        <taxon>Neoptera</taxon>
        <taxon>Endopterygota</taxon>
        <taxon>Coleoptera</taxon>
        <taxon>Polyphaga</taxon>
        <taxon>Cucujiformia</taxon>
        <taxon>Nitidulidae</taxon>
        <taxon>Meligethinae</taxon>
        <taxon>Brassicogethes</taxon>
    </lineage>
</organism>
<dbReference type="InterPro" id="IPR002731">
    <property type="entry name" value="ATPase_BadF"/>
</dbReference>
<dbReference type="Proteomes" id="UP001154078">
    <property type="component" value="Chromosome 4"/>
</dbReference>
<name>A0A9P0B5C0_BRAAE</name>
<evidence type="ECO:0000256" key="1">
    <source>
        <dbReference type="ARBA" id="ARBA00006198"/>
    </source>
</evidence>
<accession>A0A9P0B5C0</accession>
<dbReference type="SUPFAM" id="SSF53067">
    <property type="entry name" value="Actin-like ATPase domain"/>
    <property type="match status" value="2"/>
</dbReference>
<evidence type="ECO:0000256" key="4">
    <source>
        <dbReference type="ARBA" id="ARBA00031123"/>
    </source>
</evidence>
<dbReference type="Pfam" id="PF01869">
    <property type="entry name" value="BcrAD_BadFG"/>
    <property type="match status" value="1"/>
</dbReference>
<dbReference type="EMBL" id="OV121135">
    <property type="protein sequence ID" value="CAH0555307.1"/>
    <property type="molecule type" value="Genomic_DNA"/>
</dbReference>
<protein>
    <recommendedName>
        <fullName evidence="3">N-acetyl-D-glucosamine kinase</fullName>
        <ecNumber evidence="2">2.7.1.59</ecNumber>
    </recommendedName>
    <alternativeName>
        <fullName evidence="4">GlcNAc kinase</fullName>
    </alternativeName>
</protein>